<dbReference type="InterPro" id="IPR002716">
    <property type="entry name" value="PIN_dom"/>
</dbReference>
<dbReference type="Proteomes" id="UP000241808">
    <property type="component" value="Unassembled WGS sequence"/>
</dbReference>
<organism evidence="2 3">
    <name type="scientific">Phreatobacter oligotrophus</name>
    <dbReference type="NCBI Taxonomy" id="1122261"/>
    <lineage>
        <taxon>Bacteria</taxon>
        <taxon>Pseudomonadati</taxon>
        <taxon>Pseudomonadota</taxon>
        <taxon>Alphaproteobacteria</taxon>
        <taxon>Hyphomicrobiales</taxon>
        <taxon>Phreatobacteraceae</taxon>
        <taxon>Phreatobacter</taxon>
    </lineage>
</organism>
<accession>A0A2T4ZG32</accession>
<dbReference type="RefSeq" id="WP_108174812.1">
    <property type="nucleotide sequence ID" value="NZ_PZZL01000002.1"/>
</dbReference>
<evidence type="ECO:0000259" key="1">
    <source>
        <dbReference type="Pfam" id="PF01850"/>
    </source>
</evidence>
<sequence>MRFIDTNVLLYAISTDPDEQAKRAIAVAILERPDIGFSIQVFQEFYHQATRPGRLGALSHRMAVGVVTSSMRFPVQPMTLDVLFDAFRIRSLTGFSYWDSAILAAARALGCDEVLTEDLAHGRTIEGVAIVNPFRSAA</sequence>
<evidence type="ECO:0000313" key="2">
    <source>
        <dbReference type="EMBL" id="PTM60872.1"/>
    </source>
</evidence>
<dbReference type="CDD" id="cd18692">
    <property type="entry name" value="PIN_VapC-like"/>
    <property type="match status" value="1"/>
</dbReference>
<gene>
    <name evidence="2" type="ORF">C8P69_102256</name>
</gene>
<dbReference type="SUPFAM" id="SSF88723">
    <property type="entry name" value="PIN domain-like"/>
    <property type="match status" value="1"/>
</dbReference>
<dbReference type="Pfam" id="PF01850">
    <property type="entry name" value="PIN"/>
    <property type="match status" value="1"/>
</dbReference>
<dbReference type="InterPro" id="IPR029060">
    <property type="entry name" value="PIN-like_dom_sf"/>
</dbReference>
<reference evidence="2 3" key="1">
    <citation type="submission" date="2018-04" db="EMBL/GenBank/DDBJ databases">
        <title>Genomic Encyclopedia of Archaeal and Bacterial Type Strains, Phase II (KMG-II): from individual species to whole genera.</title>
        <authorList>
            <person name="Goeker M."/>
        </authorList>
    </citation>
    <scope>NUCLEOTIDE SEQUENCE [LARGE SCALE GENOMIC DNA]</scope>
    <source>
        <strain evidence="2 3">DSM 25521</strain>
    </source>
</reference>
<keyword evidence="3" id="KW-1185">Reference proteome</keyword>
<dbReference type="AlphaFoldDB" id="A0A2T4ZG32"/>
<dbReference type="OrthoDB" id="163436at2"/>
<protein>
    <submittedName>
        <fullName evidence="2">Putative nucleic acid-binding protein</fullName>
    </submittedName>
</protein>
<dbReference type="EMBL" id="PZZL01000002">
    <property type="protein sequence ID" value="PTM60872.1"/>
    <property type="molecule type" value="Genomic_DNA"/>
</dbReference>
<dbReference type="Gene3D" id="3.40.50.1010">
    <property type="entry name" value="5'-nuclease"/>
    <property type="match status" value="1"/>
</dbReference>
<proteinExistence type="predicted"/>
<name>A0A2T4ZG32_9HYPH</name>
<evidence type="ECO:0000313" key="3">
    <source>
        <dbReference type="Proteomes" id="UP000241808"/>
    </source>
</evidence>
<feature type="domain" description="PIN" evidence="1">
    <location>
        <begin position="3"/>
        <end position="120"/>
    </location>
</feature>
<comment type="caution">
    <text evidence="2">The sequence shown here is derived from an EMBL/GenBank/DDBJ whole genome shotgun (WGS) entry which is preliminary data.</text>
</comment>